<organism evidence="6 7">
    <name type="scientific">Spirosoma validum</name>
    <dbReference type="NCBI Taxonomy" id="2771355"/>
    <lineage>
        <taxon>Bacteria</taxon>
        <taxon>Pseudomonadati</taxon>
        <taxon>Bacteroidota</taxon>
        <taxon>Cytophagia</taxon>
        <taxon>Cytophagales</taxon>
        <taxon>Cytophagaceae</taxon>
        <taxon>Spirosoma</taxon>
    </lineage>
</organism>
<dbReference type="Pfam" id="PF13102">
    <property type="entry name" value="Phage_int_SAM_5"/>
    <property type="match status" value="1"/>
</dbReference>
<keyword evidence="2 4" id="KW-0238">DNA-binding</keyword>
<evidence type="ECO:0000313" key="7">
    <source>
        <dbReference type="Proteomes" id="UP000653797"/>
    </source>
</evidence>
<dbReference type="InterPro" id="IPR044068">
    <property type="entry name" value="CB"/>
</dbReference>
<dbReference type="Pfam" id="PF17293">
    <property type="entry name" value="Arm-DNA-bind_5"/>
    <property type="match status" value="1"/>
</dbReference>
<gene>
    <name evidence="6" type="ORF">IC230_30095</name>
</gene>
<dbReference type="GO" id="GO:0006310">
    <property type="term" value="P:DNA recombination"/>
    <property type="evidence" value="ECO:0007669"/>
    <property type="project" value="UniProtKB-KW"/>
</dbReference>
<evidence type="ECO:0000256" key="1">
    <source>
        <dbReference type="ARBA" id="ARBA00022908"/>
    </source>
</evidence>
<dbReference type="InterPro" id="IPR025269">
    <property type="entry name" value="SAM-like_dom"/>
</dbReference>
<dbReference type="RefSeq" id="WP_191042791.1">
    <property type="nucleotide sequence ID" value="NZ_JACXAA010000018.1"/>
</dbReference>
<proteinExistence type="predicted"/>
<dbReference type="Gene3D" id="1.10.443.10">
    <property type="entry name" value="Intergrase catalytic core"/>
    <property type="match status" value="1"/>
</dbReference>
<dbReference type="Proteomes" id="UP000653797">
    <property type="component" value="Unassembled WGS sequence"/>
</dbReference>
<accession>A0A927GGR9</accession>
<comment type="caution">
    <text evidence="6">The sequence shown here is derived from an EMBL/GenBank/DDBJ whole genome shotgun (WGS) entry which is preliminary data.</text>
</comment>
<protein>
    <submittedName>
        <fullName evidence="6">Phage integrase SAM-like domain-containing protein</fullName>
    </submittedName>
</protein>
<dbReference type="InterPro" id="IPR010998">
    <property type="entry name" value="Integrase_recombinase_N"/>
</dbReference>
<keyword evidence="3" id="KW-0233">DNA recombination</keyword>
<dbReference type="InterPro" id="IPR013762">
    <property type="entry name" value="Integrase-like_cat_sf"/>
</dbReference>
<sequence length="460" mass="52714">MFTRRKKELTINFLIRHSQKHDQRPRALMIRLRVNGEVAKSDYSSGIMIRPTKWSQEKQIMTGRSQLTDETNEQFAQVELQHREILRELKRKHSQGQGLRPTAELVKQEFLQPGSTSPCLTSWFKRYLSYLDSLHGSEDGLAQKTIDRAYKTLDHLRQFVSPASYDPTPFPKPKTITETKEIDARSPLLTDLNTGWAKRFHAWLQIHPHSGKRRMQKDSANKYLADVRHAIDYAVDEGFLATNPLEKFRPKRGKGKEVYFLEPEHIERLLGLDLPDQQASYVIWWAKLMCFTGLDYIDAIRYAQDPEKFHKRNAAGVKIVIERAKPPRNTCEIPLIGQIGEQLEVLFAEYPKGPPAPVLADLNRHLKLLQVAIGFDKTLTSKILRKTAGALFLREGYQTSTVSKALGHSSIRTTEAHYVKVTTSATDYDMERVARQQQAGTIRLRAIPVGNPFIKTFKTA</sequence>
<evidence type="ECO:0000313" key="6">
    <source>
        <dbReference type="EMBL" id="MBD2757166.1"/>
    </source>
</evidence>
<dbReference type="Gene3D" id="1.10.150.130">
    <property type="match status" value="1"/>
</dbReference>
<evidence type="ECO:0000256" key="2">
    <source>
        <dbReference type="ARBA" id="ARBA00023125"/>
    </source>
</evidence>
<dbReference type="AlphaFoldDB" id="A0A927GGR9"/>
<dbReference type="GO" id="GO:0015074">
    <property type="term" value="P:DNA integration"/>
    <property type="evidence" value="ECO:0007669"/>
    <property type="project" value="UniProtKB-KW"/>
</dbReference>
<evidence type="ECO:0000259" key="5">
    <source>
        <dbReference type="PROSITE" id="PS51900"/>
    </source>
</evidence>
<dbReference type="InterPro" id="IPR035386">
    <property type="entry name" value="Arm-DNA-bind_5"/>
</dbReference>
<evidence type="ECO:0000256" key="4">
    <source>
        <dbReference type="PROSITE-ProRule" id="PRU01248"/>
    </source>
</evidence>
<keyword evidence="1" id="KW-0229">DNA integration</keyword>
<dbReference type="GO" id="GO:0003677">
    <property type="term" value="F:DNA binding"/>
    <property type="evidence" value="ECO:0007669"/>
    <property type="project" value="UniProtKB-UniRule"/>
</dbReference>
<dbReference type="SUPFAM" id="SSF56349">
    <property type="entry name" value="DNA breaking-rejoining enzymes"/>
    <property type="match status" value="1"/>
</dbReference>
<dbReference type="InterPro" id="IPR011010">
    <property type="entry name" value="DNA_brk_join_enz"/>
</dbReference>
<dbReference type="InterPro" id="IPR002104">
    <property type="entry name" value="Integrase_catalytic"/>
</dbReference>
<name>A0A927GGR9_9BACT</name>
<evidence type="ECO:0000256" key="3">
    <source>
        <dbReference type="ARBA" id="ARBA00023172"/>
    </source>
</evidence>
<feature type="domain" description="Core-binding (CB)" evidence="5">
    <location>
        <begin position="118"/>
        <end position="235"/>
    </location>
</feature>
<reference evidence="6" key="1">
    <citation type="submission" date="2020-09" db="EMBL/GenBank/DDBJ databases">
        <authorList>
            <person name="Kim M.K."/>
        </authorList>
    </citation>
    <scope>NUCLEOTIDE SEQUENCE</scope>
    <source>
        <strain evidence="6">BT704</strain>
    </source>
</reference>
<dbReference type="PROSITE" id="PS51900">
    <property type="entry name" value="CB"/>
    <property type="match status" value="1"/>
</dbReference>
<dbReference type="Pfam" id="PF00589">
    <property type="entry name" value="Phage_integrase"/>
    <property type="match status" value="1"/>
</dbReference>
<dbReference type="EMBL" id="JACXAA010000018">
    <property type="protein sequence ID" value="MBD2757166.1"/>
    <property type="molecule type" value="Genomic_DNA"/>
</dbReference>
<keyword evidence="7" id="KW-1185">Reference proteome</keyword>